<dbReference type="SUPFAM" id="SSF47413">
    <property type="entry name" value="lambda repressor-like DNA-binding domains"/>
    <property type="match status" value="1"/>
</dbReference>
<keyword evidence="5" id="KW-1185">Reference proteome</keyword>
<organism evidence="4 5">
    <name type="scientific">Sinobaca qinghaiensis</name>
    <dbReference type="NCBI Taxonomy" id="342944"/>
    <lineage>
        <taxon>Bacteria</taxon>
        <taxon>Bacillati</taxon>
        <taxon>Bacillota</taxon>
        <taxon>Bacilli</taxon>
        <taxon>Bacillales</taxon>
        <taxon>Sporolactobacillaceae</taxon>
        <taxon>Sinobaca</taxon>
    </lineage>
</organism>
<dbReference type="GO" id="GO:0003677">
    <property type="term" value="F:DNA binding"/>
    <property type="evidence" value="ECO:0007669"/>
    <property type="project" value="InterPro"/>
</dbReference>
<dbReference type="PANTHER" id="PTHR34475">
    <property type="match status" value="1"/>
</dbReference>
<dbReference type="Pfam" id="PF13413">
    <property type="entry name" value="HTH_25"/>
    <property type="match status" value="1"/>
</dbReference>
<evidence type="ECO:0000256" key="2">
    <source>
        <dbReference type="SAM" id="Phobius"/>
    </source>
</evidence>
<dbReference type="InterPro" id="IPR010982">
    <property type="entry name" value="Lambda_DNA-bd_dom_sf"/>
</dbReference>
<dbReference type="EMBL" id="RAPK01000007">
    <property type="protein sequence ID" value="RKD75319.1"/>
    <property type="molecule type" value="Genomic_DNA"/>
</dbReference>
<dbReference type="Proteomes" id="UP000285120">
    <property type="component" value="Unassembled WGS sequence"/>
</dbReference>
<evidence type="ECO:0000259" key="3">
    <source>
        <dbReference type="PROSITE" id="PS50943"/>
    </source>
</evidence>
<accession>A0A419V5U1</accession>
<evidence type="ECO:0000313" key="5">
    <source>
        <dbReference type="Proteomes" id="UP000285120"/>
    </source>
</evidence>
<feature type="region of interest" description="Disordered" evidence="1">
    <location>
        <begin position="74"/>
        <end position="104"/>
    </location>
</feature>
<dbReference type="Gene3D" id="1.10.260.40">
    <property type="entry name" value="lambda repressor-like DNA-binding domains"/>
    <property type="match status" value="1"/>
</dbReference>
<evidence type="ECO:0000256" key="1">
    <source>
        <dbReference type="SAM" id="MobiDB-lite"/>
    </source>
</evidence>
<dbReference type="RefSeq" id="WP_120192205.1">
    <property type="nucleotide sequence ID" value="NZ_RAPK01000007.1"/>
</dbReference>
<dbReference type="InterPro" id="IPR001387">
    <property type="entry name" value="Cro/C1-type_HTH"/>
</dbReference>
<comment type="caution">
    <text evidence="4">The sequence shown here is derived from an EMBL/GenBank/DDBJ whole genome shotgun (WGS) entry which is preliminary data.</text>
</comment>
<feature type="compositionally biased region" description="Acidic residues" evidence="1">
    <location>
        <begin position="166"/>
        <end position="180"/>
    </location>
</feature>
<dbReference type="CDD" id="cd00093">
    <property type="entry name" value="HTH_XRE"/>
    <property type="match status" value="1"/>
</dbReference>
<gene>
    <name evidence="4" type="ORF">ATL39_1018</name>
</gene>
<keyword evidence="2" id="KW-1133">Transmembrane helix</keyword>
<feature type="region of interest" description="Disordered" evidence="1">
    <location>
        <begin position="134"/>
        <end position="192"/>
    </location>
</feature>
<feature type="compositionally biased region" description="Basic residues" evidence="1">
    <location>
        <begin position="83"/>
        <end position="100"/>
    </location>
</feature>
<dbReference type="PANTHER" id="PTHR34475:SF1">
    <property type="entry name" value="CYTOSKELETON PROTEIN RODZ"/>
    <property type="match status" value="1"/>
</dbReference>
<dbReference type="OrthoDB" id="9797543at2"/>
<dbReference type="PROSITE" id="PS50943">
    <property type="entry name" value="HTH_CROC1"/>
    <property type="match status" value="1"/>
</dbReference>
<keyword evidence="2" id="KW-0472">Membrane</keyword>
<reference evidence="4 5" key="1">
    <citation type="submission" date="2018-09" db="EMBL/GenBank/DDBJ databases">
        <title>Genomic Encyclopedia of Archaeal and Bacterial Type Strains, Phase II (KMG-II): from individual species to whole genera.</title>
        <authorList>
            <person name="Goeker M."/>
        </authorList>
    </citation>
    <scope>NUCLEOTIDE SEQUENCE [LARGE SCALE GENOMIC DNA]</scope>
    <source>
        <strain evidence="4 5">DSM 17008</strain>
    </source>
</reference>
<feature type="transmembrane region" description="Helical" evidence="2">
    <location>
        <begin position="108"/>
        <end position="130"/>
    </location>
</feature>
<dbReference type="InterPro" id="IPR050400">
    <property type="entry name" value="Bact_Cytoskel_RodZ"/>
</dbReference>
<feature type="compositionally biased region" description="Low complexity" evidence="1">
    <location>
        <begin position="134"/>
        <end position="148"/>
    </location>
</feature>
<sequence length="284" mass="31420">MSELGAFLRNKRLDQNMSLDYLQEATKIQKRYLLAIENGQYEALPGAFYAKAFVKSYSEALGLNPDTVIEQYGGELPEVHHPENRRKSRMDRLQRRRKASGKSQGRPTLLPVFAGILFLGIVGFGLFLAIQGLSDSGDQSSSPGDDPGVQVESNEDPGEPPASQENEQEEDAPAEEEEENGSQPEEVSSEGMVTTFDVSGMETLEIELTFTGESYIDTKDESGSIIDQYDGTADMDPVTLDYSDLDYVLLNIGNTSGVELTINGEAFEWPNDSIHQNIVFERME</sequence>
<dbReference type="AlphaFoldDB" id="A0A419V5U1"/>
<name>A0A419V5U1_9BACL</name>
<evidence type="ECO:0000313" key="4">
    <source>
        <dbReference type="EMBL" id="RKD75319.1"/>
    </source>
</evidence>
<protein>
    <submittedName>
        <fullName evidence="4">Helix-turn-helix protein</fullName>
    </submittedName>
</protein>
<keyword evidence="2" id="KW-0812">Transmembrane</keyword>
<feature type="domain" description="HTH cro/C1-type" evidence="3">
    <location>
        <begin position="8"/>
        <end position="68"/>
    </location>
</feature>
<proteinExistence type="predicted"/>